<evidence type="ECO:0000256" key="7">
    <source>
        <dbReference type="ARBA" id="ARBA00023004"/>
    </source>
</evidence>
<dbReference type="GO" id="GO:0046872">
    <property type="term" value="F:metal ion binding"/>
    <property type="evidence" value="ECO:0007669"/>
    <property type="project" value="UniProtKB-KW"/>
</dbReference>
<dbReference type="CDD" id="cd00691">
    <property type="entry name" value="ascorbate_peroxidase"/>
    <property type="match status" value="1"/>
</dbReference>
<keyword evidence="3 10" id="KW-0575">Peroxidase</keyword>
<evidence type="ECO:0000256" key="1">
    <source>
        <dbReference type="ARBA" id="ARBA00003917"/>
    </source>
</evidence>
<organism evidence="10">
    <name type="scientific">Philasterides dicentrarchi</name>
    <dbReference type="NCBI Taxonomy" id="282688"/>
    <lineage>
        <taxon>Eukaryota</taxon>
        <taxon>Sar</taxon>
        <taxon>Alveolata</taxon>
        <taxon>Ciliophora</taxon>
        <taxon>Intramacronucleata</taxon>
        <taxon>Oligohymenophorea</taxon>
        <taxon>Scuticociliatia</taxon>
        <taxon>Philasterida</taxon>
        <taxon>Philasteridae</taxon>
        <taxon>Philasterides</taxon>
    </lineage>
</organism>
<keyword evidence="7" id="KW-0408">Iron</keyword>
<dbReference type="InterPro" id="IPR001263">
    <property type="entry name" value="PI3K_accessory_dom"/>
</dbReference>
<feature type="domain" description="PIK helical" evidence="9">
    <location>
        <begin position="46"/>
        <end position="299"/>
    </location>
</feature>
<dbReference type="GO" id="GO:0000302">
    <property type="term" value="P:response to reactive oxygen species"/>
    <property type="evidence" value="ECO:0007669"/>
    <property type="project" value="TreeGrafter"/>
</dbReference>
<dbReference type="GO" id="GO:0034599">
    <property type="term" value="P:cellular response to oxidative stress"/>
    <property type="evidence" value="ECO:0007669"/>
    <property type="project" value="InterPro"/>
</dbReference>
<dbReference type="InterPro" id="IPR002016">
    <property type="entry name" value="Haem_peroxidase"/>
</dbReference>
<dbReference type="InterPro" id="IPR019794">
    <property type="entry name" value="Peroxidases_AS"/>
</dbReference>
<dbReference type="GO" id="GO:0004601">
    <property type="term" value="F:peroxidase activity"/>
    <property type="evidence" value="ECO:0007669"/>
    <property type="project" value="UniProtKB-KW"/>
</dbReference>
<dbReference type="PROSITE" id="PS50873">
    <property type="entry name" value="PEROXIDASE_4"/>
    <property type="match status" value="1"/>
</dbReference>
<dbReference type="SUPFAM" id="SSF48113">
    <property type="entry name" value="Heme-dependent peroxidases"/>
    <property type="match status" value="1"/>
</dbReference>
<keyword evidence="6" id="KW-0560">Oxidoreductase</keyword>
<dbReference type="PANTHER" id="PTHR31356">
    <property type="entry name" value="THYLAKOID LUMENAL 29 KDA PROTEIN, CHLOROPLASTIC-RELATED"/>
    <property type="match status" value="1"/>
</dbReference>
<dbReference type="Gene3D" id="1.10.420.10">
    <property type="entry name" value="Peroxidase, domain 2"/>
    <property type="match status" value="1"/>
</dbReference>
<evidence type="ECO:0000313" key="10">
    <source>
        <dbReference type="EMBL" id="QBC88374.1"/>
    </source>
</evidence>
<proteinExistence type="evidence at transcript level"/>
<evidence type="ECO:0000259" key="9">
    <source>
        <dbReference type="PROSITE" id="PS51545"/>
    </source>
</evidence>
<dbReference type="Pfam" id="PF00141">
    <property type="entry name" value="peroxidase"/>
    <property type="match status" value="1"/>
</dbReference>
<evidence type="ECO:0000256" key="4">
    <source>
        <dbReference type="ARBA" id="ARBA00022617"/>
    </source>
</evidence>
<dbReference type="FunFam" id="1.10.520.10:FF:000005">
    <property type="entry name" value="Cytochrome c peroxidase"/>
    <property type="match status" value="1"/>
</dbReference>
<dbReference type="PANTHER" id="PTHR31356:SF66">
    <property type="entry name" value="CATALASE-PEROXIDASE"/>
    <property type="match status" value="1"/>
</dbReference>
<dbReference type="PRINTS" id="PR00458">
    <property type="entry name" value="PEROXIDASE"/>
</dbReference>
<feature type="domain" description="Plant heme peroxidase family profile" evidence="8">
    <location>
        <begin position="265"/>
        <end position="443"/>
    </location>
</feature>
<keyword evidence="4" id="KW-0349">Heme</keyword>
<dbReference type="InterPro" id="IPR002207">
    <property type="entry name" value="Peroxidase_I"/>
</dbReference>
<dbReference type="InterPro" id="IPR010255">
    <property type="entry name" value="Haem_peroxidase_sf"/>
</dbReference>
<reference evidence="10" key="1">
    <citation type="submission" date="2018-06" db="EMBL/GenBank/DDBJ databases">
        <title>Oxidation-reduction process in Philasterides dicentrarchi.</title>
        <authorList>
            <person name="deFelipe A."/>
            <person name="Folgueira I."/>
            <person name="Lamas J."/>
            <person name="Leiro J."/>
        </authorList>
    </citation>
    <scope>NUCLEOTIDE SEQUENCE</scope>
</reference>
<evidence type="ECO:0000256" key="5">
    <source>
        <dbReference type="ARBA" id="ARBA00022723"/>
    </source>
</evidence>
<dbReference type="PROSITE" id="PS51545">
    <property type="entry name" value="PIK_HELICAL"/>
    <property type="match status" value="1"/>
</dbReference>
<evidence type="ECO:0000259" key="8">
    <source>
        <dbReference type="PROSITE" id="PS50873"/>
    </source>
</evidence>
<comment type="similarity">
    <text evidence="2">Belongs to the peroxidase family. Cytochrome c peroxidase subfamily.</text>
</comment>
<evidence type="ECO:0000256" key="2">
    <source>
        <dbReference type="ARBA" id="ARBA00005997"/>
    </source>
</evidence>
<evidence type="ECO:0000256" key="6">
    <source>
        <dbReference type="ARBA" id="ARBA00023002"/>
    </source>
</evidence>
<accession>A0A411KVE9</accession>
<sequence>MTTIKNKTYAQMSNFADCVISADFDFENNQNDPSEEQLYLIDDEENIQEIKPKNEDDQKIKKLVAKPCLGELNPQEKKLFYRYRYYLKENKEALVNFLHSIQWNNTREKEECIKLLHMWAPCDYGDALHILSSFFCANDIYNIKRQKPIEQMLILRKYAVDQLKKQPLKIIESILLQIVQALRYENIREDIEEILPKPGYDDGSLGPLLVRLAWHASGTYDKDTKSGGSNGATMRFKPELSDGANAGLHLAQEYLQPIKQKYPQISHSDLWILASYVALEHMGAPRIPFNPGRKDAVHESACPPNGRLPDATKGAQHIRDVFGRMGFSDREMVCLIGGGHALGRCHKDRSGFDGPWTKMPTGLTNMFFKELLDNTWNVRKWDGPVQFEDKSKKLMMLPTDMELKNDKEFKRWCEVYKQDQNQFMSDFSDVFKKLTELGFTPSY</sequence>
<dbReference type="Gene3D" id="1.10.520.10">
    <property type="match status" value="1"/>
</dbReference>
<dbReference type="GO" id="GO:0020037">
    <property type="term" value="F:heme binding"/>
    <property type="evidence" value="ECO:0007669"/>
    <property type="project" value="InterPro"/>
</dbReference>
<evidence type="ECO:0000256" key="3">
    <source>
        <dbReference type="ARBA" id="ARBA00022559"/>
    </source>
</evidence>
<dbReference type="InterPro" id="IPR044831">
    <property type="entry name" value="Ccp1-like"/>
</dbReference>
<dbReference type="PROSITE" id="PS00436">
    <property type="entry name" value="PEROXIDASE_2"/>
    <property type="match status" value="1"/>
</dbReference>
<name>A0A411KVE9_9CILI</name>
<dbReference type="SMART" id="SM00145">
    <property type="entry name" value="PI3Ka"/>
    <property type="match status" value="1"/>
</dbReference>
<dbReference type="InterPro" id="IPR016024">
    <property type="entry name" value="ARM-type_fold"/>
</dbReference>
<protein>
    <submittedName>
        <fullName evidence="10">Cytochrome c peroxidase</fullName>
    </submittedName>
</protein>
<dbReference type="PRINTS" id="PR00459">
    <property type="entry name" value="ASPEROXIDASE"/>
</dbReference>
<keyword evidence="5" id="KW-0479">Metal-binding</keyword>
<dbReference type="GO" id="GO:0042744">
    <property type="term" value="P:hydrogen peroxide catabolic process"/>
    <property type="evidence" value="ECO:0007669"/>
    <property type="project" value="TreeGrafter"/>
</dbReference>
<dbReference type="AlphaFoldDB" id="A0A411KVE9"/>
<comment type="function">
    <text evidence="1">Destroys radicals which are normally produced within the cells and which are toxic to biological systems.</text>
</comment>
<dbReference type="FunFam" id="1.10.420.10:FF:000009">
    <property type="entry name" value="Ascorbate peroxidase"/>
    <property type="match status" value="1"/>
</dbReference>
<dbReference type="EMBL" id="MH427331">
    <property type="protein sequence ID" value="QBC88374.1"/>
    <property type="molecule type" value="mRNA"/>
</dbReference>
<dbReference type="SUPFAM" id="SSF48371">
    <property type="entry name" value="ARM repeat"/>
    <property type="match status" value="1"/>
</dbReference>